<gene>
    <name evidence="1" type="ORF">HYPSUDRAFT_808993</name>
</gene>
<keyword evidence="2" id="KW-1185">Reference proteome</keyword>
<dbReference type="AlphaFoldDB" id="A0A0D2LKI4"/>
<name>A0A0D2LKI4_HYPSF</name>
<sequence length="86" mass="9755">MDYAPAAQRQHKHKHYSSVRNIYQTTVLRIASNNTINTLTFTISVNVVDSGIYPRNSESVTIKSPKISPVNDADRLAFIRCRIRPP</sequence>
<dbReference type="Proteomes" id="UP000054270">
    <property type="component" value="Unassembled WGS sequence"/>
</dbReference>
<dbReference type="EMBL" id="KN817522">
    <property type="protein sequence ID" value="KJA28217.1"/>
    <property type="molecule type" value="Genomic_DNA"/>
</dbReference>
<organism evidence="1 2">
    <name type="scientific">Hypholoma sublateritium (strain FD-334 SS-4)</name>
    <dbReference type="NCBI Taxonomy" id="945553"/>
    <lineage>
        <taxon>Eukaryota</taxon>
        <taxon>Fungi</taxon>
        <taxon>Dikarya</taxon>
        <taxon>Basidiomycota</taxon>
        <taxon>Agaricomycotina</taxon>
        <taxon>Agaricomycetes</taxon>
        <taxon>Agaricomycetidae</taxon>
        <taxon>Agaricales</taxon>
        <taxon>Agaricineae</taxon>
        <taxon>Strophariaceae</taxon>
        <taxon>Hypholoma</taxon>
    </lineage>
</organism>
<evidence type="ECO:0000313" key="1">
    <source>
        <dbReference type="EMBL" id="KJA28217.1"/>
    </source>
</evidence>
<evidence type="ECO:0000313" key="2">
    <source>
        <dbReference type="Proteomes" id="UP000054270"/>
    </source>
</evidence>
<accession>A0A0D2LKI4</accession>
<protein>
    <submittedName>
        <fullName evidence="1">Uncharacterized protein</fullName>
    </submittedName>
</protein>
<proteinExistence type="predicted"/>
<reference evidence="2" key="1">
    <citation type="submission" date="2014-04" db="EMBL/GenBank/DDBJ databases">
        <title>Evolutionary Origins and Diversification of the Mycorrhizal Mutualists.</title>
        <authorList>
            <consortium name="DOE Joint Genome Institute"/>
            <consortium name="Mycorrhizal Genomics Consortium"/>
            <person name="Kohler A."/>
            <person name="Kuo A."/>
            <person name="Nagy L.G."/>
            <person name="Floudas D."/>
            <person name="Copeland A."/>
            <person name="Barry K.W."/>
            <person name="Cichocki N."/>
            <person name="Veneault-Fourrey C."/>
            <person name="LaButti K."/>
            <person name="Lindquist E.A."/>
            <person name="Lipzen A."/>
            <person name="Lundell T."/>
            <person name="Morin E."/>
            <person name="Murat C."/>
            <person name="Riley R."/>
            <person name="Ohm R."/>
            <person name="Sun H."/>
            <person name="Tunlid A."/>
            <person name="Henrissat B."/>
            <person name="Grigoriev I.V."/>
            <person name="Hibbett D.S."/>
            <person name="Martin F."/>
        </authorList>
    </citation>
    <scope>NUCLEOTIDE SEQUENCE [LARGE SCALE GENOMIC DNA]</scope>
    <source>
        <strain evidence="2">FD-334 SS-4</strain>
    </source>
</reference>